<evidence type="ECO:0000313" key="3">
    <source>
        <dbReference type="Proteomes" id="UP000607559"/>
    </source>
</evidence>
<dbReference type="RefSeq" id="WP_188933597.1">
    <property type="nucleotide sequence ID" value="NZ_BMJC01000003.1"/>
</dbReference>
<dbReference type="Proteomes" id="UP000607559">
    <property type="component" value="Unassembled WGS sequence"/>
</dbReference>
<dbReference type="Pfam" id="PF01637">
    <property type="entry name" value="ATPase_2"/>
    <property type="match status" value="1"/>
</dbReference>
<dbReference type="InterPro" id="IPR011579">
    <property type="entry name" value="ATPase_dom"/>
</dbReference>
<evidence type="ECO:0000313" key="2">
    <source>
        <dbReference type="EMBL" id="GGB07035.1"/>
    </source>
</evidence>
<reference evidence="2" key="1">
    <citation type="journal article" date="2014" name="Int. J. Syst. Evol. Microbiol.">
        <title>Complete genome sequence of Corynebacterium casei LMG S-19264T (=DSM 44701T), isolated from a smear-ripened cheese.</title>
        <authorList>
            <consortium name="US DOE Joint Genome Institute (JGI-PGF)"/>
            <person name="Walter F."/>
            <person name="Albersmeier A."/>
            <person name="Kalinowski J."/>
            <person name="Ruckert C."/>
        </authorList>
    </citation>
    <scope>NUCLEOTIDE SEQUENCE</scope>
    <source>
        <strain evidence="2">CGMCC 1.15448</strain>
    </source>
</reference>
<name>A0A8J2UEL9_9BACT</name>
<dbReference type="SUPFAM" id="SSF52540">
    <property type="entry name" value="P-loop containing nucleoside triphosphate hydrolases"/>
    <property type="match status" value="1"/>
</dbReference>
<proteinExistence type="predicted"/>
<dbReference type="GO" id="GO:0005524">
    <property type="term" value="F:ATP binding"/>
    <property type="evidence" value="ECO:0007669"/>
    <property type="project" value="InterPro"/>
</dbReference>
<dbReference type="Gene3D" id="3.40.50.300">
    <property type="entry name" value="P-loop containing nucleotide triphosphate hydrolases"/>
    <property type="match status" value="1"/>
</dbReference>
<keyword evidence="3" id="KW-1185">Reference proteome</keyword>
<dbReference type="PANTHER" id="PTHR34704">
    <property type="entry name" value="ATPASE"/>
    <property type="match status" value="1"/>
</dbReference>
<feature type="domain" description="ATPase" evidence="1">
    <location>
        <begin position="7"/>
        <end position="216"/>
    </location>
</feature>
<dbReference type="AlphaFoldDB" id="A0A8J2UEL9"/>
<organism evidence="2 3">
    <name type="scientific">Puia dinghuensis</name>
    <dbReference type="NCBI Taxonomy" id="1792502"/>
    <lineage>
        <taxon>Bacteria</taxon>
        <taxon>Pseudomonadati</taxon>
        <taxon>Bacteroidota</taxon>
        <taxon>Chitinophagia</taxon>
        <taxon>Chitinophagales</taxon>
        <taxon>Chitinophagaceae</taxon>
        <taxon>Puia</taxon>
    </lineage>
</organism>
<dbReference type="InterPro" id="IPR027417">
    <property type="entry name" value="P-loop_NTPase"/>
</dbReference>
<dbReference type="PANTHER" id="PTHR34704:SF1">
    <property type="entry name" value="ATPASE"/>
    <property type="match status" value="1"/>
</dbReference>
<sequence length="478" mass="54964">MEELIGRKEEREQLREVLLSREASFVAVYGRRRVGKTFLIREFFKHQFFIEYAGIHDATYRVQLEGFILMMTELTKDKLPSGIPSSWMEAFQLLRHVVTPRLAKEKVVIFFDEFPWLHTPRSGFGPAFEHFWNSWGSRQPNLIVIICGSAASWMIRRVVNNKGGLHNRLTKTIQLFPFTLRETEQYLKSRKIALTRYHVLQLYMVMGGIPHYLKQVKAGQSAVQNIDRLCFTRNAILSMEFGRLYQSLFDGAEKHVSIIRALARKHIGLTRNEIIVACKLRSGGGTTYLLDELEQSGFITAYTPFGKTSKDNIYKISDEYSLFYLRFIEPNQDGGPGTWGTIATGASWRSWSGIAFESICQKHISAIKTALGIPAVYTRVSAWRWHSKAGQSGTQIDLLIDRKDDCINICEMKFSETEFVIQKSYSTELDTKLRVFKERTATRKQLFLTMITTYGVKENEYKVAQVSNDLTMDALFEG</sequence>
<comment type="caution">
    <text evidence="2">The sequence shown here is derived from an EMBL/GenBank/DDBJ whole genome shotgun (WGS) entry which is preliminary data.</text>
</comment>
<evidence type="ECO:0000259" key="1">
    <source>
        <dbReference type="Pfam" id="PF01637"/>
    </source>
</evidence>
<reference evidence="2" key="2">
    <citation type="submission" date="2020-09" db="EMBL/GenBank/DDBJ databases">
        <authorList>
            <person name="Sun Q."/>
            <person name="Zhou Y."/>
        </authorList>
    </citation>
    <scope>NUCLEOTIDE SEQUENCE</scope>
    <source>
        <strain evidence="2">CGMCC 1.15448</strain>
    </source>
</reference>
<dbReference type="EMBL" id="BMJC01000003">
    <property type="protein sequence ID" value="GGB07035.1"/>
    <property type="molecule type" value="Genomic_DNA"/>
</dbReference>
<accession>A0A8J2UEL9</accession>
<protein>
    <submittedName>
        <fullName evidence="2">ATPase</fullName>
    </submittedName>
</protein>
<gene>
    <name evidence="2" type="ORF">GCM10011511_33130</name>
</gene>